<proteinExistence type="predicted"/>
<accession>A0ABS7Y265</accession>
<keyword evidence="2" id="KW-0449">Lipoprotein</keyword>
<comment type="caution">
    <text evidence="2">The sequence shown here is derived from an EMBL/GenBank/DDBJ whole genome shotgun (WGS) entry which is preliminary data.</text>
</comment>
<dbReference type="SUPFAM" id="SSF48452">
    <property type="entry name" value="TPR-like"/>
    <property type="match status" value="1"/>
</dbReference>
<dbReference type="Proteomes" id="UP001198402">
    <property type="component" value="Unassembled WGS sequence"/>
</dbReference>
<keyword evidence="1" id="KW-0732">Signal</keyword>
<dbReference type="EMBL" id="JAIUJS010000007">
    <property type="protein sequence ID" value="MCA0154016.1"/>
    <property type="molecule type" value="Genomic_DNA"/>
</dbReference>
<dbReference type="RefSeq" id="WP_224478987.1">
    <property type="nucleotide sequence ID" value="NZ_JAIUJS010000007.1"/>
</dbReference>
<evidence type="ECO:0000313" key="2">
    <source>
        <dbReference type="EMBL" id="MCA0154016.1"/>
    </source>
</evidence>
<evidence type="ECO:0000256" key="1">
    <source>
        <dbReference type="SAM" id="SignalP"/>
    </source>
</evidence>
<gene>
    <name evidence="2" type="ORF">LBV24_12365</name>
</gene>
<evidence type="ECO:0000313" key="3">
    <source>
        <dbReference type="Proteomes" id="UP001198402"/>
    </source>
</evidence>
<dbReference type="InterPro" id="IPR011990">
    <property type="entry name" value="TPR-like_helical_dom_sf"/>
</dbReference>
<organism evidence="2 3">
    <name type="scientific">Winogradskyella vincentii</name>
    <dbReference type="NCBI Taxonomy" id="2877122"/>
    <lineage>
        <taxon>Bacteria</taxon>
        <taxon>Pseudomonadati</taxon>
        <taxon>Bacteroidota</taxon>
        <taxon>Flavobacteriia</taxon>
        <taxon>Flavobacteriales</taxon>
        <taxon>Flavobacteriaceae</taxon>
        <taxon>Winogradskyella</taxon>
    </lineage>
</organism>
<protein>
    <submittedName>
        <fullName evidence="2">SusD/RagB family nutrient-binding outer membrane lipoprotein</fullName>
    </submittedName>
</protein>
<dbReference type="InterPro" id="IPR041662">
    <property type="entry name" value="SusD-like_2"/>
</dbReference>
<name>A0ABS7Y265_9FLAO</name>
<dbReference type="Gene3D" id="1.25.40.390">
    <property type="match status" value="1"/>
</dbReference>
<dbReference type="Pfam" id="PF12771">
    <property type="entry name" value="SusD-like_2"/>
    <property type="match status" value="1"/>
</dbReference>
<sequence>MKTISKLFILILFVASCESYTEDINTDPNEFTTAPPELIIGQAQLGWMQLATSNSARYAGIFMNHFTGEDRQYVTVNQYSTTAADYDDTWEDAYVRGIEQAQLTRDLALESGNLQLAGIAQICEAAIFGEMAALFGDIPFSQANNIDEFPTPEYDSQASVLSGIQTILDQAITNVGDLSASTYAGNRLSSAATWAEIAHSLKARYYLIAKDYPNALISARNGIDTPEKSLITQHTTALNSENLYYQFMVDERDGYLGATDSHLKNLLDGTVARTIATPGDAERFDFYFTAYSDGTGHAPNVTNDGVFAETAPMNIISYEEVKLIEAEAANRTNDAGDVTAFNEVRAFLATEYGSSFPATTSASGSNALLMEIVEEKYITLIGELQPFHDIRRTGNMLNVPPKTGATIPQRFIYPQIEVDANPNIPSPLPTLFDPTPIN</sequence>
<keyword evidence="3" id="KW-1185">Reference proteome</keyword>
<reference evidence="3" key="1">
    <citation type="submission" date="2023-07" db="EMBL/GenBank/DDBJ databases">
        <authorList>
            <person name="Yue Y."/>
        </authorList>
    </citation>
    <scope>NUCLEOTIDE SEQUENCE [LARGE SCALE GENOMIC DNA]</scope>
    <source>
        <strain evidence="3">2Y89</strain>
    </source>
</reference>
<dbReference type="PROSITE" id="PS51257">
    <property type="entry name" value="PROKAR_LIPOPROTEIN"/>
    <property type="match status" value="1"/>
</dbReference>
<feature type="signal peptide" evidence="1">
    <location>
        <begin position="1"/>
        <end position="21"/>
    </location>
</feature>
<feature type="chain" id="PRO_5046977640" evidence="1">
    <location>
        <begin position="22"/>
        <end position="438"/>
    </location>
</feature>